<organism evidence="4">
    <name type="scientific">Nippostrongylus brasiliensis</name>
    <name type="common">Rat hookworm</name>
    <dbReference type="NCBI Taxonomy" id="27835"/>
    <lineage>
        <taxon>Eukaryota</taxon>
        <taxon>Metazoa</taxon>
        <taxon>Ecdysozoa</taxon>
        <taxon>Nematoda</taxon>
        <taxon>Chromadorea</taxon>
        <taxon>Rhabditida</taxon>
        <taxon>Rhabditina</taxon>
        <taxon>Rhabditomorpha</taxon>
        <taxon>Strongyloidea</taxon>
        <taxon>Heligmosomidae</taxon>
        <taxon>Nippostrongylus</taxon>
    </lineage>
</organism>
<evidence type="ECO:0000313" key="3">
    <source>
        <dbReference type="Proteomes" id="UP000271162"/>
    </source>
</evidence>
<dbReference type="Proteomes" id="UP000271162">
    <property type="component" value="Unassembled WGS sequence"/>
</dbReference>
<reference evidence="4" key="1">
    <citation type="submission" date="2017-02" db="UniProtKB">
        <authorList>
            <consortium name="WormBaseParasite"/>
        </authorList>
    </citation>
    <scope>IDENTIFICATION</scope>
</reference>
<feature type="compositionally biased region" description="Basic residues" evidence="1">
    <location>
        <begin position="88"/>
        <end position="118"/>
    </location>
</feature>
<dbReference type="EMBL" id="UYSL01020161">
    <property type="protein sequence ID" value="VDL73165.1"/>
    <property type="molecule type" value="Genomic_DNA"/>
</dbReference>
<proteinExistence type="predicted"/>
<keyword evidence="3" id="KW-1185">Reference proteome</keyword>
<dbReference type="WBParaSite" id="NBR_0000957501-mRNA-1">
    <property type="protein sequence ID" value="NBR_0000957501-mRNA-1"/>
    <property type="gene ID" value="NBR_0000957501"/>
</dbReference>
<gene>
    <name evidence="2" type="ORF">NBR_LOCUS9576</name>
</gene>
<name>A0A0N4Y1R2_NIPBR</name>
<feature type="region of interest" description="Disordered" evidence="1">
    <location>
        <begin position="50"/>
        <end position="125"/>
    </location>
</feature>
<evidence type="ECO:0000256" key="1">
    <source>
        <dbReference type="SAM" id="MobiDB-lite"/>
    </source>
</evidence>
<accession>A0A0N4Y1R2</accession>
<feature type="compositionally biased region" description="Basic and acidic residues" evidence="1">
    <location>
        <begin position="74"/>
        <end position="87"/>
    </location>
</feature>
<reference evidence="2 3" key="2">
    <citation type="submission" date="2018-11" db="EMBL/GenBank/DDBJ databases">
        <authorList>
            <consortium name="Pathogen Informatics"/>
        </authorList>
    </citation>
    <scope>NUCLEOTIDE SEQUENCE [LARGE SCALE GENOMIC DNA]</scope>
</reference>
<dbReference type="AlphaFoldDB" id="A0A0N4Y1R2"/>
<evidence type="ECO:0000313" key="2">
    <source>
        <dbReference type="EMBL" id="VDL73165.1"/>
    </source>
</evidence>
<evidence type="ECO:0000313" key="4">
    <source>
        <dbReference type="WBParaSite" id="NBR_0000957501-mRNA-1"/>
    </source>
</evidence>
<sequence length="125" mass="14536">MRGNRHELNDMIACSRSHSYDVLLHWTSLTRRHDYFHNHVTKLVQFELAPDGHESSSAQDHSSDPLDSRSLIVVEDKPLGHPFDQKPRHSRNSRQQHTSRHMTRCALRKVGRANAKHIKTLESEK</sequence>
<protein>
    <submittedName>
        <fullName evidence="2 4">Uncharacterized protein</fullName>
    </submittedName>
</protein>